<dbReference type="Proteomes" id="UP000649604">
    <property type="component" value="Unassembled WGS sequence"/>
</dbReference>
<dbReference type="EMBL" id="WJJP01000304">
    <property type="protein sequence ID" value="MBD3324813.1"/>
    <property type="molecule type" value="Genomic_DNA"/>
</dbReference>
<keyword evidence="1" id="KW-0472">Membrane</keyword>
<comment type="caution">
    <text evidence="2">The sequence shown here is derived from an EMBL/GenBank/DDBJ whole genome shotgun (WGS) entry which is preliminary data.</text>
</comment>
<organism evidence="2 3">
    <name type="scientific">candidate division KSB3 bacterium</name>
    <dbReference type="NCBI Taxonomy" id="2044937"/>
    <lineage>
        <taxon>Bacteria</taxon>
        <taxon>candidate division KSB3</taxon>
    </lineage>
</organism>
<keyword evidence="1" id="KW-1133">Transmembrane helix</keyword>
<protein>
    <submittedName>
        <fullName evidence="2">Uncharacterized protein</fullName>
    </submittedName>
</protein>
<evidence type="ECO:0000256" key="1">
    <source>
        <dbReference type="SAM" id="Phobius"/>
    </source>
</evidence>
<keyword evidence="1" id="KW-0812">Transmembrane</keyword>
<sequence>MIEDKIVGAGKMGAGAVKTLGAKTLAVIATPTFGFLALAGIVGWELWKAKQGDRELQAQSAQESTS</sequence>
<dbReference type="AlphaFoldDB" id="A0A9D5JVB7"/>
<proteinExistence type="predicted"/>
<accession>A0A9D5JVB7</accession>
<reference evidence="2" key="1">
    <citation type="submission" date="2019-11" db="EMBL/GenBank/DDBJ databases">
        <title>Microbial mats filling the niche in hypersaline microbial mats.</title>
        <authorList>
            <person name="Wong H.L."/>
            <person name="Macleod F.I."/>
            <person name="White R.A. III"/>
            <person name="Burns B.P."/>
        </authorList>
    </citation>
    <scope>NUCLEOTIDE SEQUENCE</scope>
    <source>
        <strain evidence="2">Rbin_158</strain>
    </source>
</reference>
<evidence type="ECO:0000313" key="3">
    <source>
        <dbReference type="Proteomes" id="UP000649604"/>
    </source>
</evidence>
<evidence type="ECO:0000313" key="2">
    <source>
        <dbReference type="EMBL" id="MBD3324813.1"/>
    </source>
</evidence>
<name>A0A9D5JVB7_9BACT</name>
<gene>
    <name evidence="2" type="ORF">GF339_09530</name>
</gene>
<feature type="transmembrane region" description="Helical" evidence="1">
    <location>
        <begin position="25"/>
        <end position="47"/>
    </location>
</feature>